<dbReference type="InterPro" id="IPR046529">
    <property type="entry name" value="DUF6594"/>
</dbReference>
<proteinExistence type="predicted"/>
<evidence type="ECO:0000313" key="4">
    <source>
        <dbReference type="Proteomes" id="UP000800040"/>
    </source>
</evidence>
<feature type="transmembrane region" description="Helical" evidence="1">
    <location>
        <begin position="197"/>
        <end position="215"/>
    </location>
</feature>
<keyword evidence="1" id="KW-0472">Membrane</keyword>
<dbReference type="AlphaFoldDB" id="A0A6A5KR63"/>
<keyword evidence="1" id="KW-1133">Transmembrane helix</keyword>
<dbReference type="Proteomes" id="UP000800040">
    <property type="component" value="Unassembled WGS sequence"/>
</dbReference>
<organism evidence="3 4">
    <name type="scientific">Decorospora gaudefroyi</name>
    <dbReference type="NCBI Taxonomy" id="184978"/>
    <lineage>
        <taxon>Eukaryota</taxon>
        <taxon>Fungi</taxon>
        <taxon>Dikarya</taxon>
        <taxon>Ascomycota</taxon>
        <taxon>Pezizomycotina</taxon>
        <taxon>Dothideomycetes</taxon>
        <taxon>Pleosporomycetidae</taxon>
        <taxon>Pleosporales</taxon>
        <taxon>Pleosporineae</taxon>
        <taxon>Pleosporaceae</taxon>
        <taxon>Decorospora</taxon>
    </lineage>
</organism>
<feature type="domain" description="DUF6594" evidence="2">
    <location>
        <begin position="10"/>
        <end position="261"/>
    </location>
</feature>
<evidence type="ECO:0000256" key="1">
    <source>
        <dbReference type="SAM" id="Phobius"/>
    </source>
</evidence>
<accession>A0A6A5KR63</accession>
<dbReference type="EMBL" id="ML975277">
    <property type="protein sequence ID" value="KAF1836153.1"/>
    <property type="molecule type" value="Genomic_DNA"/>
</dbReference>
<dbReference type="Pfam" id="PF20237">
    <property type="entry name" value="DUF6594"/>
    <property type="match status" value="1"/>
</dbReference>
<name>A0A6A5KR63_9PLEO</name>
<dbReference type="PANTHER" id="PTHR34502">
    <property type="entry name" value="DUF6594 DOMAIN-CONTAINING PROTEIN-RELATED"/>
    <property type="match status" value="1"/>
</dbReference>
<gene>
    <name evidence="3" type="ORF">BDW02DRAFT_254394</name>
</gene>
<evidence type="ECO:0000313" key="3">
    <source>
        <dbReference type="EMBL" id="KAF1836153.1"/>
    </source>
</evidence>
<dbReference type="OrthoDB" id="5416037at2759"/>
<sequence length="268" mass="30847">MKVEDHKRGYPRLAAFVASDPSFSIARRFSYLHTRNLFYRQDRLADIEAQLQALDEKEQTQWYLSSRRDDGNTVRTQLLSSLGDELHEYEKALFAHLRIHTLPSPSSRAKENVQIWMQQYKPLVRREAEFISQSDLLTLDGTEDRGRFDEMVERVVERVLPWDLGYRLLSSKETRIMTSDQNVHIYKPGRLRMLSRVAITLIVVALLLVPMLVLYNVHTGLQRFLTIIFSILGFALIVCVTTKAKKVEIFAATAAYGAILVVFVAESV</sequence>
<keyword evidence="4" id="KW-1185">Reference proteome</keyword>
<dbReference type="PANTHER" id="PTHR34502:SF3">
    <property type="entry name" value="DUF6594 DOMAIN-CONTAINING PROTEIN"/>
    <property type="match status" value="1"/>
</dbReference>
<keyword evidence="1" id="KW-0812">Transmembrane</keyword>
<evidence type="ECO:0000259" key="2">
    <source>
        <dbReference type="Pfam" id="PF20237"/>
    </source>
</evidence>
<feature type="transmembrane region" description="Helical" evidence="1">
    <location>
        <begin position="221"/>
        <end position="240"/>
    </location>
</feature>
<reference evidence="3" key="1">
    <citation type="submission" date="2020-01" db="EMBL/GenBank/DDBJ databases">
        <authorList>
            <consortium name="DOE Joint Genome Institute"/>
            <person name="Haridas S."/>
            <person name="Albert R."/>
            <person name="Binder M."/>
            <person name="Bloem J."/>
            <person name="Labutti K."/>
            <person name="Salamov A."/>
            <person name="Andreopoulos B."/>
            <person name="Baker S.E."/>
            <person name="Barry K."/>
            <person name="Bills G."/>
            <person name="Bluhm B.H."/>
            <person name="Cannon C."/>
            <person name="Castanera R."/>
            <person name="Culley D.E."/>
            <person name="Daum C."/>
            <person name="Ezra D."/>
            <person name="Gonzalez J.B."/>
            <person name="Henrissat B."/>
            <person name="Kuo A."/>
            <person name="Liang C."/>
            <person name="Lipzen A."/>
            <person name="Lutzoni F."/>
            <person name="Magnuson J."/>
            <person name="Mondo S."/>
            <person name="Nolan M."/>
            <person name="Ohm R."/>
            <person name="Pangilinan J."/>
            <person name="Park H.-J."/>
            <person name="Ramirez L."/>
            <person name="Alfaro M."/>
            <person name="Sun H."/>
            <person name="Tritt A."/>
            <person name="Yoshinaga Y."/>
            <person name="Zwiers L.-H."/>
            <person name="Turgeon B.G."/>
            <person name="Goodwin S.B."/>
            <person name="Spatafora J.W."/>
            <person name="Crous P.W."/>
            <person name="Grigoriev I.V."/>
        </authorList>
    </citation>
    <scope>NUCLEOTIDE SEQUENCE</scope>
    <source>
        <strain evidence="3">P77</strain>
    </source>
</reference>
<protein>
    <recommendedName>
        <fullName evidence="2">DUF6594 domain-containing protein</fullName>
    </recommendedName>
</protein>
<feature type="transmembrane region" description="Helical" evidence="1">
    <location>
        <begin position="247"/>
        <end position="265"/>
    </location>
</feature>